<reference evidence="11" key="1">
    <citation type="submission" date="2016-04" db="EMBL/GenBank/DDBJ databases">
        <authorList>
            <person name="Tabuchi Yagui T.R."/>
        </authorList>
    </citation>
    <scope>NUCLEOTIDE SEQUENCE [LARGE SCALE GENOMIC DNA]</scope>
</reference>
<dbReference type="GO" id="GO:0005886">
    <property type="term" value="C:plasma membrane"/>
    <property type="evidence" value="ECO:0007669"/>
    <property type="project" value="UniProtKB-SubCell"/>
</dbReference>
<dbReference type="PROSITE" id="PS50850">
    <property type="entry name" value="MFS"/>
    <property type="match status" value="1"/>
</dbReference>
<dbReference type="SUPFAM" id="SSF103473">
    <property type="entry name" value="MFS general substrate transporter"/>
    <property type="match status" value="1"/>
</dbReference>
<evidence type="ECO:0000259" key="9">
    <source>
        <dbReference type="PROSITE" id="PS50850"/>
    </source>
</evidence>
<gene>
    <name evidence="10" type="ORF">A6769_04225</name>
</gene>
<comment type="caution">
    <text evidence="10">The sequence shown here is derived from an EMBL/GenBank/DDBJ whole genome shotgun (WGS) entry which is preliminary data.</text>
</comment>
<evidence type="ECO:0000256" key="8">
    <source>
        <dbReference type="SAM" id="Phobius"/>
    </source>
</evidence>
<feature type="transmembrane region" description="Helical" evidence="8">
    <location>
        <begin position="119"/>
        <end position="144"/>
    </location>
</feature>
<keyword evidence="7 8" id="KW-0472">Membrane</keyword>
<keyword evidence="3" id="KW-0813">Transport</keyword>
<comment type="subcellular location">
    <subcellularLocation>
        <location evidence="1">Cell membrane</location>
        <topology evidence="1">Multi-pass membrane protein</topology>
    </subcellularLocation>
</comment>
<comment type="similarity">
    <text evidence="2">Belongs to the major facilitator superfamily. EmrB family.</text>
</comment>
<dbReference type="Pfam" id="PF07690">
    <property type="entry name" value="MFS_1"/>
    <property type="match status" value="1"/>
</dbReference>
<evidence type="ECO:0000256" key="1">
    <source>
        <dbReference type="ARBA" id="ARBA00004651"/>
    </source>
</evidence>
<dbReference type="NCBIfam" id="TIGR00711">
    <property type="entry name" value="efflux_EmrB"/>
    <property type="match status" value="1"/>
</dbReference>
<dbReference type="Gene3D" id="1.20.1250.20">
    <property type="entry name" value="MFS general substrate transporter like domains"/>
    <property type="match status" value="1"/>
</dbReference>
<feature type="transmembrane region" description="Helical" evidence="8">
    <location>
        <begin position="214"/>
        <end position="234"/>
    </location>
</feature>
<dbReference type="AlphaFoldDB" id="A0A367RT61"/>
<accession>A0A367RT61</accession>
<feature type="transmembrane region" description="Helical" evidence="8">
    <location>
        <begin position="315"/>
        <end position="335"/>
    </location>
</feature>
<evidence type="ECO:0000256" key="3">
    <source>
        <dbReference type="ARBA" id="ARBA00022448"/>
    </source>
</evidence>
<dbReference type="FunFam" id="1.20.1720.10:FF:000016">
    <property type="entry name" value="EmrB/QacA family drug resistance transporter"/>
    <property type="match status" value="1"/>
</dbReference>
<feature type="transmembrane region" description="Helical" evidence="8">
    <location>
        <begin position="65"/>
        <end position="85"/>
    </location>
</feature>
<dbReference type="Gene3D" id="1.20.1720.10">
    <property type="entry name" value="Multidrug resistance protein D"/>
    <property type="match status" value="1"/>
</dbReference>
<feature type="transmembrane region" description="Helical" evidence="8">
    <location>
        <begin position="94"/>
        <end position="113"/>
    </location>
</feature>
<dbReference type="InterPro" id="IPR011701">
    <property type="entry name" value="MFS"/>
</dbReference>
<dbReference type="PANTHER" id="PTHR42718:SF9">
    <property type="entry name" value="MAJOR FACILITATOR SUPERFAMILY MULTIDRUG TRANSPORTER MFSC"/>
    <property type="match status" value="1"/>
</dbReference>
<sequence>MANTGVIRQQGQNPALPPERVPLRTWIGVLASMLGAFMAVLDIQITNASLQDIQASLGATLEEGSWISTAYLVAEIVVIPLTGWLSRVFSLQRYLLVNTALFIFFSICCGWAWDLNSMIFFRALQGFSGGVLIPTAMTVVLTTLPQSKQSVGLAAFGFSAVFAPSIGPTLGGWLTENFGWEYNFYINVIPGVLMLTGVWYGIKQEKPQINLLKQGDWWGIIAMAIGLGSIQVVLEEGSRKDWFGSALIVRLTVIAVIFLAIFFFIELTRKQPFINLRLLSRRNFGLASIVNVSLGVGLYGSIYILPLYLAQIQKYNALQIGEVLIWAGIPQLFIIPLIPKLMQRIDVRFMVAFGVTLFSISAFMNSGMTNETGLDQLRWSQFVRAMGQPLIMVPLSSIATAGLSPKEAGSASGLFNMMRNLGGSIGIASLATLLANREQFHSNRLGDGVSLYNPETQQRIDQMTQYFVSRGADLSTAQNQAIASISNLVRREAFVMAFNDCFYFIGIALLLSGIAILFLKKVKPSGGAVAH</sequence>
<dbReference type="PANTHER" id="PTHR42718">
    <property type="entry name" value="MAJOR FACILITATOR SUPERFAMILY MULTIDRUG TRANSPORTER MFSC"/>
    <property type="match status" value="1"/>
</dbReference>
<dbReference type="GO" id="GO:0022857">
    <property type="term" value="F:transmembrane transporter activity"/>
    <property type="evidence" value="ECO:0007669"/>
    <property type="project" value="InterPro"/>
</dbReference>
<feature type="domain" description="Major facilitator superfamily (MFS) profile" evidence="9">
    <location>
        <begin position="28"/>
        <end position="524"/>
    </location>
</feature>
<keyword evidence="5 8" id="KW-0812">Transmembrane</keyword>
<feature type="transmembrane region" description="Helical" evidence="8">
    <location>
        <begin position="286"/>
        <end position="309"/>
    </location>
</feature>
<evidence type="ECO:0000313" key="10">
    <source>
        <dbReference type="EMBL" id="RCJ39786.1"/>
    </source>
</evidence>
<organism evidence="10 11">
    <name type="scientific">Nostoc punctiforme NIES-2108</name>
    <dbReference type="NCBI Taxonomy" id="1356359"/>
    <lineage>
        <taxon>Bacteria</taxon>
        <taxon>Bacillati</taxon>
        <taxon>Cyanobacteriota</taxon>
        <taxon>Cyanophyceae</taxon>
        <taxon>Nostocales</taxon>
        <taxon>Nostocaceae</taxon>
        <taxon>Nostoc</taxon>
    </lineage>
</organism>
<feature type="transmembrane region" description="Helical" evidence="8">
    <location>
        <begin position="246"/>
        <end position="265"/>
    </location>
</feature>
<keyword evidence="4" id="KW-1003">Cell membrane</keyword>
<evidence type="ECO:0000256" key="6">
    <source>
        <dbReference type="ARBA" id="ARBA00022989"/>
    </source>
</evidence>
<evidence type="ECO:0000313" key="11">
    <source>
        <dbReference type="Proteomes" id="UP000252085"/>
    </source>
</evidence>
<name>A0A367RT61_NOSPU</name>
<feature type="transmembrane region" description="Helical" evidence="8">
    <location>
        <begin position="502"/>
        <end position="519"/>
    </location>
</feature>
<dbReference type="InterPro" id="IPR020846">
    <property type="entry name" value="MFS_dom"/>
</dbReference>
<protein>
    <submittedName>
        <fullName evidence="10">EmrB/QacA family drug resistance transporter</fullName>
    </submittedName>
</protein>
<evidence type="ECO:0000256" key="5">
    <source>
        <dbReference type="ARBA" id="ARBA00022692"/>
    </source>
</evidence>
<keyword evidence="6 8" id="KW-1133">Transmembrane helix</keyword>
<evidence type="ECO:0000256" key="4">
    <source>
        <dbReference type="ARBA" id="ARBA00022475"/>
    </source>
</evidence>
<feature type="transmembrane region" description="Helical" evidence="8">
    <location>
        <begin position="21"/>
        <end position="45"/>
    </location>
</feature>
<dbReference type="InterPro" id="IPR004638">
    <property type="entry name" value="EmrB-like"/>
</dbReference>
<evidence type="ECO:0000256" key="2">
    <source>
        <dbReference type="ARBA" id="ARBA00008537"/>
    </source>
</evidence>
<feature type="transmembrane region" description="Helical" evidence="8">
    <location>
        <begin position="151"/>
        <end position="170"/>
    </location>
</feature>
<evidence type="ECO:0000256" key="7">
    <source>
        <dbReference type="ARBA" id="ARBA00023136"/>
    </source>
</evidence>
<proteinExistence type="inferred from homology"/>
<feature type="transmembrane region" description="Helical" evidence="8">
    <location>
        <begin position="182"/>
        <end position="202"/>
    </location>
</feature>
<dbReference type="CDD" id="cd17503">
    <property type="entry name" value="MFS_LmrB_MDR_like"/>
    <property type="match status" value="1"/>
</dbReference>
<dbReference type="Proteomes" id="UP000252085">
    <property type="component" value="Unassembled WGS sequence"/>
</dbReference>
<dbReference type="EMBL" id="LXQE01000085">
    <property type="protein sequence ID" value="RCJ39786.1"/>
    <property type="molecule type" value="Genomic_DNA"/>
</dbReference>
<dbReference type="InterPro" id="IPR036259">
    <property type="entry name" value="MFS_trans_sf"/>
</dbReference>